<dbReference type="AlphaFoldDB" id="A0A9Q5HY64"/>
<reference evidence="3" key="1">
    <citation type="submission" date="2016-06" db="EMBL/GenBank/DDBJ databases">
        <title>Draft Genome sequence of the fungus Inonotus baumii.</title>
        <authorList>
            <person name="Zhu H."/>
            <person name="Lin W."/>
        </authorList>
    </citation>
    <scope>NUCLEOTIDE SEQUENCE</scope>
    <source>
        <strain evidence="3">821</strain>
    </source>
</reference>
<dbReference type="SUPFAM" id="SSF51735">
    <property type="entry name" value="NAD(P)-binding Rossmann-fold domains"/>
    <property type="match status" value="1"/>
</dbReference>
<dbReference type="OrthoDB" id="3233595at2759"/>
<keyword evidence="1" id="KW-0472">Membrane</keyword>
<dbReference type="InterPro" id="IPR011032">
    <property type="entry name" value="GroES-like_sf"/>
</dbReference>
<feature type="domain" description="Enoyl reductase (ER)" evidence="2">
    <location>
        <begin position="14"/>
        <end position="341"/>
    </location>
</feature>
<dbReference type="InterPro" id="IPR036291">
    <property type="entry name" value="NAD(P)-bd_dom_sf"/>
</dbReference>
<dbReference type="PANTHER" id="PTHR45348:SF2">
    <property type="entry name" value="ZINC-TYPE ALCOHOL DEHYDROGENASE-LIKE PROTEIN C2E1P3.01"/>
    <property type="match status" value="1"/>
</dbReference>
<dbReference type="SUPFAM" id="SSF50129">
    <property type="entry name" value="GroES-like"/>
    <property type="match status" value="1"/>
</dbReference>
<dbReference type="InterPro" id="IPR047122">
    <property type="entry name" value="Trans-enoyl_RdTase-like"/>
</dbReference>
<proteinExistence type="predicted"/>
<dbReference type="Proteomes" id="UP000757232">
    <property type="component" value="Unassembled WGS sequence"/>
</dbReference>
<dbReference type="CDD" id="cd08249">
    <property type="entry name" value="enoyl_reductase_like"/>
    <property type="match status" value="1"/>
</dbReference>
<organism evidence="3 4">
    <name type="scientific">Sanghuangporus baumii</name>
    <name type="common">Phellinus baumii</name>
    <dbReference type="NCBI Taxonomy" id="108892"/>
    <lineage>
        <taxon>Eukaryota</taxon>
        <taxon>Fungi</taxon>
        <taxon>Dikarya</taxon>
        <taxon>Basidiomycota</taxon>
        <taxon>Agaricomycotina</taxon>
        <taxon>Agaricomycetes</taxon>
        <taxon>Hymenochaetales</taxon>
        <taxon>Hymenochaetaceae</taxon>
        <taxon>Sanghuangporus</taxon>
    </lineage>
</organism>
<dbReference type="SMART" id="SM00829">
    <property type="entry name" value="PKS_ER"/>
    <property type="match status" value="1"/>
</dbReference>
<sequence length="628" mass="68105">MAGQKALILDKPHGEFSVGTRPIPKPGPGELLVKVHATALNPVDWAVRDYNIFVSVYPAVLGIDSAGTVEEIGEGVKGFAKGDRVLHEGHFKNDYGTFQQYTLVPAEITAKIPSNISFDEAASVSLCLVTAAAGLYGHVYYPEGATKYKAPWEEGGEGLYRGKSILVIGGSASVGQYVIQLAKLSGFSPIIATASLHNADLLKSIGATHVIDRKSPDVSAEARKVLNGAPLDVLFDAASRTEQESWGLVAPGGTLIVISRSEIDKNSEKYKDKTVINTVFGSVHFPDLREMGVSLYSKLTVLLESGAIKPNRVEVLPNGLAGIKQWAGTSLSASRYSHIMLAQNYCPRTFSTILVILLSVLQLVLGGSVTEGGACVLSNDKIDSSTHKFVSDCDDRAFCSPLSPSRNSSSSLPYFKTTSTTVSSNNTGFCTRRLCRKDEFPFGFASGEPFIPPSCPRNYFCPDNGSGCQPLLPVNAPCETDRDYQCSPPPKKWSLLASDWNVNGSVCLRSTCISKTLLCEKMKEFGEGCESDRECLSRYCSSSARVCSEPPGMPAKVKPWQYVLTILSVLGAIIAICVFLALGHKRQRLERYYELLEYYHEQTSLRASIISLHAAAAKRLGDEKLHYL</sequence>
<gene>
    <name evidence="3" type="ORF">A7U60_g4682</name>
</gene>
<keyword evidence="4" id="KW-1185">Reference proteome</keyword>
<accession>A0A9Q5HY64</accession>
<evidence type="ECO:0000259" key="2">
    <source>
        <dbReference type="SMART" id="SM00829"/>
    </source>
</evidence>
<dbReference type="InterPro" id="IPR020843">
    <property type="entry name" value="ER"/>
</dbReference>
<name>A0A9Q5HY64_SANBA</name>
<evidence type="ECO:0000313" key="4">
    <source>
        <dbReference type="Proteomes" id="UP000757232"/>
    </source>
</evidence>
<dbReference type="InterPro" id="IPR013149">
    <property type="entry name" value="ADH-like_C"/>
</dbReference>
<dbReference type="PANTHER" id="PTHR45348">
    <property type="entry name" value="HYPOTHETICAL OXIDOREDUCTASE (EUROFUNG)"/>
    <property type="match status" value="1"/>
</dbReference>
<keyword evidence="1" id="KW-1133">Transmembrane helix</keyword>
<dbReference type="GO" id="GO:0016651">
    <property type="term" value="F:oxidoreductase activity, acting on NAD(P)H"/>
    <property type="evidence" value="ECO:0007669"/>
    <property type="project" value="InterPro"/>
</dbReference>
<dbReference type="InterPro" id="IPR013154">
    <property type="entry name" value="ADH-like_N"/>
</dbReference>
<dbReference type="Pfam" id="PF08240">
    <property type="entry name" value="ADH_N"/>
    <property type="match status" value="1"/>
</dbReference>
<comment type="caution">
    <text evidence="3">The sequence shown here is derived from an EMBL/GenBank/DDBJ whole genome shotgun (WGS) entry which is preliminary data.</text>
</comment>
<dbReference type="Gene3D" id="3.40.50.720">
    <property type="entry name" value="NAD(P)-binding Rossmann-like Domain"/>
    <property type="match status" value="1"/>
</dbReference>
<protein>
    <submittedName>
        <fullName evidence="3">GroES-like protein</fullName>
    </submittedName>
</protein>
<dbReference type="Gene3D" id="3.90.180.10">
    <property type="entry name" value="Medium-chain alcohol dehydrogenases, catalytic domain"/>
    <property type="match status" value="1"/>
</dbReference>
<feature type="transmembrane region" description="Helical" evidence="1">
    <location>
        <begin position="560"/>
        <end position="582"/>
    </location>
</feature>
<evidence type="ECO:0000313" key="3">
    <source>
        <dbReference type="EMBL" id="OCB88164.1"/>
    </source>
</evidence>
<dbReference type="Pfam" id="PF00107">
    <property type="entry name" value="ADH_zinc_N"/>
    <property type="match status" value="1"/>
</dbReference>
<keyword evidence="1" id="KW-0812">Transmembrane</keyword>
<evidence type="ECO:0000256" key="1">
    <source>
        <dbReference type="SAM" id="Phobius"/>
    </source>
</evidence>
<dbReference type="EMBL" id="LNZH02000183">
    <property type="protein sequence ID" value="OCB88164.1"/>
    <property type="molecule type" value="Genomic_DNA"/>
</dbReference>